<dbReference type="SUPFAM" id="SSF55729">
    <property type="entry name" value="Acyl-CoA N-acyltransferases (Nat)"/>
    <property type="match status" value="1"/>
</dbReference>
<dbReference type="PANTHER" id="PTHR10545">
    <property type="entry name" value="DIAMINE N-ACETYLTRANSFERASE"/>
    <property type="match status" value="1"/>
</dbReference>
<comment type="similarity">
    <text evidence="1">Belongs to the acetyltransferase family.</text>
</comment>
<reference evidence="5" key="1">
    <citation type="submission" date="2013-08" db="EMBL/GenBank/DDBJ databases">
        <authorList>
            <person name="Mendez C."/>
            <person name="Richter M."/>
            <person name="Ferrer M."/>
            <person name="Sanchez J."/>
        </authorList>
    </citation>
    <scope>NUCLEOTIDE SEQUENCE</scope>
</reference>
<accession>T1BBX3</accession>
<dbReference type="GO" id="GO:0008080">
    <property type="term" value="F:N-acetyltransferase activity"/>
    <property type="evidence" value="ECO:0007669"/>
    <property type="project" value="TreeGrafter"/>
</dbReference>
<feature type="non-terminal residue" evidence="5">
    <location>
        <position position="117"/>
    </location>
</feature>
<protein>
    <submittedName>
        <fullName evidence="5">GCN5-related N-acetyltransferase</fullName>
    </submittedName>
</protein>
<dbReference type="InterPro" id="IPR000182">
    <property type="entry name" value="GNAT_dom"/>
</dbReference>
<dbReference type="Pfam" id="PF00583">
    <property type="entry name" value="Acetyltransf_1"/>
    <property type="match status" value="1"/>
</dbReference>
<reference evidence="5" key="2">
    <citation type="journal article" date="2014" name="ISME J.">
        <title>Microbial stratification in low pH oxic and suboxic macroscopic growths along an acid mine drainage.</title>
        <authorList>
            <person name="Mendez-Garcia C."/>
            <person name="Mesa V."/>
            <person name="Sprenger R.R."/>
            <person name="Richter M."/>
            <person name="Diez M.S."/>
            <person name="Solano J."/>
            <person name="Bargiela R."/>
            <person name="Golyshina O.V."/>
            <person name="Manteca A."/>
            <person name="Ramos J.L."/>
            <person name="Gallego J.R."/>
            <person name="Llorente I."/>
            <person name="Martins Dos Santos V.A."/>
            <person name="Jensen O.N."/>
            <person name="Pelaez A.I."/>
            <person name="Sanchez J."/>
            <person name="Ferrer M."/>
        </authorList>
    </citation>
    <scope>NUCLEOTIDE SEQUENCE</scope>
</reference>
<evidence type="ECO:0000256" key="1">
    <source>
        <dbReference type="ARBA" id="ARBA00008694"/>
    </source>
</evidence>
<dbReference type="AlphaFoldDB" id="T1BBX3"/>
<proteinExistence type="inferred from homology"/>
<evidence type="ECO:0000313" key="5">
    <source>
        <dbReference type="EMBL" id="EQD67372.1"/>
    </source>
</evidence>
<dbReference type="Gene3D" id="3.40.630.30">
    <property type="match status" value="1"/>
</dbReference>
<evidence type="ECO:0000256" key="3">
    <source>
        <dbReference type="ARBA" id="ARBA00023315"/>
    </source>
</evidence>
<dbReference type="InterPro" id="IPR051016">
    <property type="entry name" value="Diverse_Substrate_AcTransf"/>
</dbReference>
<dbReference type="CDD" id="cd04301">
    <property type="entry name" value="NAT_SF"/>
    <property type="match status" value="1"/>
</dbReference>
<evidence type="ECO:0000256" key="2">
    <source>
        <dbReference type="ARBA" id="ARBA00022679"/>
    </source>
</evidence>
<dbReference type="PANTHER" id="PTHR10545:SF29">
    <property type="entry name" value="GH14572P-RELATED"/>
    <property type="match status" value="1"/>
</dbReference>
<keyword evidence="3" id="KW-0012">Acyltransferase</keyword>
<gene>
    <name evidence="5" type="ORF">B1A_07736</name>
</gene>
<dbReference type="EMBL" id="AUZX01005557">
    <property type="protein sequence ID" value="EQD67372.1"/>
    <property type="molecule type" value="Genomic_DNA"/>
</dbReference>
<organism evidence="5">
    <name type="scientific">mine drainage metagenome</name>
    <dbReference type="NCBI Taxonomy" id="410659"/>
    <lineage>
        <taxon>unclassified sequences</taxon>
        <taxon>metagenomes</taxon>
        <taxon>ecological metagenomes</taxon>
    </lineage>
</organism>
<evidence type="ECO:0000259" key="4">
    <source>
        <dbReference type="PROSITE" id="PS51186"/>
    </source>
</evidence>
<dbReference type="PROSITE" id="PS51186">
    <property type="entry name" value="GNAT"/>
    <property type="match status" value="1"/>
</dbReference>
<keyword evidence="2 5" id="KW-0808">Transferase</keyword>
<dbReference type="InterPro" id="IPR016181">
    <property type="entry name" value="Acyl_CoA_acyltransferase"/>
</dbReference>
<dbReference type="FunFam" id="3.40.630.30:FF:000064">
    <property type="entry name" value="GNAT family acetyltransferase"/>
    <property type="match status" value="1"/>
</dbReference>
<name>T1BBX3_9ZZZZ</name>
<sequence>MLQIQPAREADVAQILRFIRELARYERLEHEVIATEADLRAALFGERPFAEALLARLDGAPAGFALFFHNFSTFTGRPGLYLEDLYVTPPARGRGIGRQLLRHLATVAIERRCARVD</sequence>
<feature type="domain" description="N-acetyltransferase" evidence="4">
    <location>
        <begin position="2"/>
        <end position="117"/>
    </location>
</feature>
<comment type="caution">
    <text evidence="5">The sequence shown here is derived from an EMBL/GenBank/DDBJ whole genome shotgun (WGS) entry which is preliminary data.</text>
</comment>